<evidence type="ECO:0000313" key="2">
    <source>
        <dbReference type="EMBL" id="KKR27851.1"/>
    </source>
</evidence>
<dbReference type="AlphaFoldDB" id="A0A0G0PRW6"/>
<keyword evidence="2" id="KW-0808">Transferase</keyword>
<evidence type="ECO:0000313" key="3">
    <source>
        <dbReference type="Proteomes" id="UP000034793"/>
    </source>
</evidence>
<organism evidence="2 3">
    <name type="scientific">Candidatus Woesebacteria bacterium GW2011_GWA1_39_8</name>
    <dbReference type="NCBI Taxonomy" id="1618552"/>
    <lineage>
        <taxon>Bacteria</taxon>
        <taxon>Candidatus Woeseibacteriota</taxon>
    </lineage>
</organism>
<dbReference type="Pfam" id="PF00535">
    <property type="entry name" value="Glycos_transf_2"/>
    <property type="match status" value="1"/>
</dbReference>
<dbReference type="InterPro" id="IPR029044">
    <property type="entry name" value="Nucleotide-diphossugar_trans"/>
</dbReference>
<feature type="domain" description="Glycosyltransferase 2-like" evidence="1">
    <location>
        <begin position="7"/>
        <end position="95"/>
    </location>
</feature>
<dbReference type="PANTHER" id="PTHR43630:SF2">
    <property type="entry name" value="GLYCOSYLTRANSFERASE"/>
    <property type="match status" value="1"/>
</dbReference>
<comment type="caution">
    <text evidence="2">The sequence shown here is derived from an EMBL/GenBank/DDBJ whole genome shotgun (WGS) entry which is preliminary data.</text>
</comment>
<proteinExistence type="predicted"/>
<dbReference type="PATRIC" id="fig|1618552.3.peg.1190"/>
<name>A0A0G0PRW6_9BACT</name>
<dbReference type="EMBL" id="LBXL01000064">
    <property type="protein sequence ID" value="KKR27851.1"/>
    <property type="molecule type" value="Genomic_DNA"/>
</dbReference>
<sequence length="260" mass="30294">MNNINAIVIAKNSEDKLLECLNSIDWVDEIIIVDTGSTDNTISIAEKKGCKVYRFNGGGYSQWRNEGLRRAGGRWVFYVDTDERISQKLAKEVRSVVGLTNNNYTAYAIPRTNIIFGKVLKHGGWWPDYVKRLFIRDKLNRWTGKLHEEPQFDGELGFLENPIIHKKHDNLEEMVVKTNDWSAIEAKLLNDAGHPKMVGWRFFRIMLTELWYRLVYQRGCLDGPQGILYAFYQMWSRFISYAKLWEMQTSKAGDLRISED</sequence>
<dbReference type="InterPro" id="IPR001173">
    <property type="entry name" value="Glyco_trans_2-like"/>
</dbReference>
<dbReference type="SUPFAM" id="SSF53448">
    <property type="entry name" value="Nucleotide-diphospho-sugar transferases"/>
    <property type="match status" value="1"/>
</dbReference>
<evidence type="ECO:0000259" key="1">
    <source>
        <dbReference type="Pfam" id="PF00535"/>
    </source>
</evidence>
<dbReference type="PANTHER" id="PTHR43630">
    <property type="entry name" value="POLY-BETA-1,6-N-ACETYL-D-GLUCOSAMINE SYNTHASE"/>
    <property type="match status" value="1"/>
</dbReference>
<accession>A0A0G0PRW6</accession>
<protein>
    <submittedName>
        <fullName evidence="2">Glycosyl transferase family 2</fullName>
    </submittedName>
</protein>
<dbReference type="Proteomes" id="UP000034793">
    <property type="component" value="Unassembled WGS sequence"/>
</dbReference>
<reference evidence="2 3" key="1">
    <citation type="journal article" date="2015" name="Nature">
        <title>rRNA introns, odd ribosomes, and small enigmatic genomes across a large radiation of phyla.</title>
        <authorList>
            <person name="Brown C.T."/>
            <person name="Hug L.A."/>
            <person name="Thomas B.C."/>
            <person name="Sharon I."/>
            <person name="Castelle C.J."/>
            <person name="Singh A."/>
            <person name="Wilkins M.J."/>
            <person name="Williams K.H."/>
            <person name="Banfield J.F."/>
        </authorList>
    </citation>
    <scope>NUCLEOTIDE SEQUENCE [LARGE SCALE GENOMIC DNA]</scope>
</reference>
<dbReference type="GO" id="GO:0016740">
    <property type="term" value="F:transferase activity"/>
    <property type="evidence" value="ECO:0007669"/>
    <property type="project" value="UniProtKB-KW"/>
</dbReference>
<dbReference type="CDD" id="cd02511">
    <property type="entry name" value="Beta4Glucosyltransferase"/>
    <property type="match status" value="1"/>
</dbReference>
<dbReference type="Gene3D" id="3.90.550.10">
    <property type="entry name" value="Spore Coat Polysaccharide Biosynthesis Protein SpsA, Chain A"/>
    <property type="match status" value="1"/>
</dbReference>
<gene>
    <name evidence="2" type="ORF">UT61_C0064G0006</name>
</gene>